<evidence type="ECO:0000313" key="1">
    <source>
        <dbReference type="EMBL" id="MCF0265302.1"/>
    </source>
</evidence>
<dbReference type="RefSeq" id="WP_209826104.1">
    <property type="nucleotide sequence ID" value="NZ_CP083989.1"/>
</dbReference>
<dbReference type="AlphaFoldDB" id="A0A8X8KHN9"/>
<dbReference type="EMBL" id="JAHWXT010000004">
    <property type="protein sequence ID" value="MCF0265302.1"/>
    <property type="molecule type" value="Genomic_DNA"/>
</dbReference>
<reference evidence="1" key="1">
    <citation type="submission" date="2021-07" db="EMBL/GenBank/DDBJ databases">
        <authorList>
            <person name="Fernandez M."/>
            <person name="Pereira P."/>
            <person name="Torres Tejerizo G.A."/>
            <person name="Gonzalez P."/>
            <person name="Agostini E."/>
        </authorList>
    </citation>
    <scope>NUCLEOTIDE SEQUENCE</scope>
    <source>
        <strain evidence="1">SFC 500-1A</strain>
    </source>
</reference>
<evidence type="ECO:0000313" key="2">
    <source>
        <dbReference type="Proteomes" id="UP000887320"/>
    </source>
</evidence>
<name>A0A8X8KHN9_ACIGI</name>
<protein>
    <submittedName>
        <fullName evidence="1">Uncharacterized protein</fullName>
    </submittedName>
</protein>
<proteinExistence type="predicted"/>
<comment type="caution">
    <text evidence="1">The sequence shown here is derived from an EMBL/GenBank/DDBJ whole genome shotgun (WGS) entry which is preliminary data.</text>
</comment>
<gene>
    <name evidence="1" type="ORF">KW868_12655</name>
</gene>
<accession>A0A8X8KHN9</accession>
<sequence>MDYNQLIDKIEKFVNKDDISLKNTQEIEVLLENLIIKDELITETILFLASYRPGGGEYMNDESQITQQLNKVLVLLKSEY</sequence>
<dbReference type="Proteomes" id="UP000887320">
    <property type="component" value="Unassembled WGS sequence"/>
</dbReference>
<organism evidence="1 2">
    <name type="scientific">Acinetobacter guillouiae</name>
    <name type="common">Acinetobacter genomosp. 11</name>
    <dbReference type="NCBI Taxonomy" id="106649"/>
    <lineage>
        <taxon>Bacteria</taxon>
        <taxon>Pseudomonadati</taxon>
        <taxon>Pseudomonadota</taxon>
        <taxon>Gammaproteobacteria</taxon>
        <taxon>Moraxellales</taxon>
        <taxon>Moraxellaceae</taxon>
        <taxon>Acinetobacter</taxon>
    </lineage>
</organism>